<organism evidence="3">
    <name type="scientific">Tanacetum cinerariifolium</name>
    <name type="common">Dalmatian daisy</name>
    <name type="synonym">Chrysanthemum cinerariifolium</name>
    <dbReference type="NCBI Taxonomy" id="118510"/>
    <lineage>
        <taxon>Eukaryota</taxon>
        <taxon>Viridiplantae</taxon>
        <taxon>Streptophyta</taxon>
        <taxon>Embryophyta</taxon>
        <taxon>Tracheophyta</taxon>
        <taxon>Spermatophyta</taxon>
        <taxon>Magnoliopsida</taxon>
        <taxon>eudicotyledons</taxon>
        <taxon>Gunneridae</taxon>
        <taxon>Pentapetalae</taxon>
        <taxon>asterids</taxon>
        <taxon>campanulids</taxon>
        <taxon>Asterales</taxon>
        <taxon>Asteraceae</taxon>
        <taxon>Asteroideae</taxon>
        <taxon>Anthemideae</taxon>
        <taxon>Anthemidinae</taxon>
        <taxon>Tanacetum</taxon>
    </lineage>
</organism>
<dbReference type="Pfam" id="PF17921">
    <property type="entry name" value="Integrase_H2C2"/>
    <property type="match status" value="1"/>
</dbReference>
<proteinExistence type="predicted"/>
<feature type="compositionally biased region" description="Acidic residues" evidence="1">
    <location>
        <begin position="689"/>
        <end position="705"/>
    </location>
</feature>
<dbReference type="InterPro" id="IPR012337">
    <property type="entry name" value="RNaseH-like_sf"/>
</dbReference>
<dbReference type="Gene3D" id="3.30.420.10">
    <property type="entry name" value="Ribonuclease H-like superfamily/Ribonuclease H"/>
    <property type="match status" value="1"/>
</dbReference>
<evidence type="ECO:0000259" key="2">
    <source>
        <dbReference type="Pfam" id="PF17921"/>
    </source>
</evidence>
<name>A0A6L2N0N3_TANCI</name>
<keyword evidence="3" id="KW-0695">RNA-directed DNA polymerase</keyword>
<dbReference type="Gene3D" id="1.10.340.70">
    <property type="match status" value="1"/>
</dbReference>
<dbReference type="InterPro" id="IPR041588">
    <property type="entry name" value="Integrase_H2C2"/>
</dbReference>
<evidence type="ECO:0000256" key="1">
    <source>
        <dbReference type="SAM" id="MobiDB-lite"/>
    </source>
</evidence>
<dbReference type="AlphaFoldDB" id="A0A6L2N0N3"/>
<dbReference type="EMBL" id="BKCJ010007939">
    <property type="protein sequence ID" value="GEU79756.1"/>
    <property type="molecule type" value="Genomic_DNA"/>
</dbReference>
<reference evidence="3" key="1">
    <citation type="journal article" date="2019" name="Sci. Rep.">
        <title>Draft genome of Tanacetum cinerariifolium, the natural source of mosquito coil.</title>
        <authorList>
            <person name="Yamashiro T."/>
            <person name="Shiraishi A."/>
            <person name="Satake H."/>
            <person name="Nakayama K."/>
        </authorList>
    </citation>
    <scope>NUCLEOTIDE SEQUENCE</scope>
</reference>
<feature type="domain" description="Integrase zinc-binding" evidence="2">
    <location>
        <begin position="336"/>
        <end position="384"/>
    </location>
</feature>
<keyword evidence="3" id="KW-0548">Nucleotidyltransferase</keyword>
<keyword evidence="3" id="KW-0808">Transferase</keyword>
<dbReference type="GO" id="GO:0003964">
    <property type="term" value="F:RNA-directed DNA polymerase activity"/>
    <property type="evidence" value="ECO:0007669"/>
    <property type="project" value="UniProtKB-KW"/>
</dbReference>
<comment type="caution">
    <text evidence="3">The sequence shown here is derived from an EMBL/GenBank/DDBJ whole genome shotgun (WGS) entry which is preliminary data.</text>
</comment>
<accession>A0A6L2N0N3</accession>
<protein>
    <submittedName>
        <fullName evidence="3">Putative reverse transcriptase domain-containing protein</fullName>
    </submittedName>
</protein>
<dbReference type="PANTHER" id="PTHR45835:SF101">
    <property type="entry name" value="NUCLEOTIDYLTRANSFERASE, RIBONUCLEASE H"/>
    <property type="match status" value="1"/>
</dbReference>
<dbReference type="GO" id="GO:0003676">
    <property type="term" value="F:nucleic acid binding"/>
    <property type="evidence" value="ECO:0007669"/>
    <property type="project" value="InterPro"/>
</dbReference>
<gene>
    <name evidence="3" type="ORF">Tci_051734</name>
</gene>
<dbReference type="InterPro" id="IPR036397">
    <property type="entry name" value="RNaseH_sf"/>
</dbReference>
<feature type="region of interest" description="Disordered" evidence="1">
    <location>
        <begin position="689"/>
        <end position="723"/>
    </location>
</feature>
<dbReference type="SUPFAM" id="SSF53098">
    <property type="entry name" value="Ribonuclease H-like"/>
    <property type="match status" value="1"/>
</dbReference>
<evidence type="ECO:0000313" key="3">
    <source>
        <dbReference type="EMBL" id="GEU79756.1"/>
    </source>
</evidence>
<dbReference type="PANTHER" id="PTHR45835">
    <property type="entry name" value="YALI0A06105P"/>
    <property type="match status" value="1"/>
</dbReference>
<sequence>MPPRKSRKKKLKRLVGKCVAKAIGEYEKSRANLDKAGSLKGNTENVRGTRSVQGCSHKTFMNGKPHPFNSTEGVVRLIRWIKKVEQVFEISKCAKGDKVMFAASTFESHALTWWNGNVERYIKGLPKRIKGNITSSNSTTLHEAINMARELVEQAVQGKAVRMSKNIEKDCKARLLGASDNFLQNVTVWGVVKKDTIRAGVPRQGTNISRDPMLELIKNLKLLSCIKVDEKKPRDIRIVRNFPEVFPDDLPGLPLVREIEFRIDLILGVLLVKELNMRQRWWIELLSDYECKIKYHPSKANVMADALSGKERLKPRRDNGGIYFFDRIWIPSIGGVRKLIIDKAHTTRYSVHLGVDKMYYDLRDLYWWPSMKRDIADYVSKCLTSGYDAIWVIMDRLTKSAHFLPIHEDYKTKKMARIYINKIVARHALGTRLDMSMTYHPQTDGQSERTIQTLDDVLRDCVMDFGGSWDTHLMLVEFSYNNSYHKSIKCAHFEALYGGKCRSPVIWAKVGESQLIGPEIIQETTKKIMQIKERLKQHEIARKVILIRGVNLLNSKLGTGCYLKYLHEKEWSDLKCLTDSDLQVSLEEIKINDKLYFLEEPVKIMGKELSLLGNKRTSSKPSTHTFLPPHRLLLPPIELWGPGRRYLHSKRFYVKTKLVDIICESFKIIFQGKIYWIRAKEVTGWIPDFEEENEDDSSSDEEMSNDDILKENGNLNNGSKKEGDIDIVTPLKWLASEYE</sequence>